<reference evidence="2 3" key="1">
    <citation type="submission" date="2018-06" db="EMBL/GenBank/DDBJ databases">
        <authorList>
            <consortium name="Pathogen Informatics"/>
            <person name="Doyle S."/>
        </authorList>
    </citation>
    <scope>NUCLEOTIDE SEQUENCE [LARGE SCALE GENOMIC DNA]</scope>
    <source>
        <strain evidence="2 3">NCTC11012</strain>
    </source>
</reference>
<proteinExistence type="predicted"/>
<feature type="compositionally biased region" description="Polar residues" evidence="1">
    <location>
        <begin position="50"/>
        <end position="80"/>
    </location>
</feature>
<dbReference type="AlphaFoldDB" id="A0A378QRB6"/>
<sequence length="191" mass="20909">MNKQTDKMKQARQTKTALGVCTHWARPFVLGATLGVMCLALTACLDDNPSKQAPQTSQAQTLVDAQTAQNTQPKQSNPSCQNQLIVTSFAERRSDVQVAGCGTVKATLPDDNKGSRHQKFIVSLDGVDMTVLIAHNIDLAPYVTGLKKGDSVSFYGEYEYTDKGGVVHWTHHDPAGRHQGGWIMFDGQKYE</sequence>
<dbReference type="Pfam" id="PF11948">
    <property type="entry name" value="DUF3465"/>
    <property type="match status" value="1"/>
</dbReference>
<organism evidence="2 3">
    <name type="scientific">Moraxella equi</name>
    <dbReference type="NCBI Taxonomy" id="60442"/>
    <lineage>
        <taxon>Bacteria</taxon>
        <taxon>Pseudomonadati</taxon>
        <taxon>Pseudomonadota</taxon>
        <taxon>Gammaproteobacteria</taxon>
        <taxon>Moraxellales</taxon>
        <taxon>Moraxellaceae</taxon>
        <taxon>Moraxella</taxon>
    </lineage>
</organism>
<name>A0A378QRB6_9GAMM</name>
<gene>
    <name evidence="2" type="ORF">NCTC11012_01470</name>
</gene>
<dbReference type="RefSeq" id="WP_228144850.1">
    <property type="nucleotide sequence ID" value="NZ_MXAP01000029.1"/>
</dbReference>
<evidence type="ECO:0000313" key="3">
    <source>
        <dbReference type="Proteomes" id="UP000254618"/>
    </source>
</evidence>
<dbReference type="EMBL" id="UGQF01000001">
    <property type="protein sequence ID" value="STZ03231.1"/>
    <property type="molecule type" value="Genomic_DNA"/>
</dbReference>
<evidence type="ECO:0000256" key="1">
    <source>
        <dbReference type="SAM" id="MobiDB-lite"/>
    </source>
</evidence>
<dbReference type="Proteomes" id="UP000254618">
    <property type="component" value="Unassembled WGS sequence"/>
</dbReference>
<dbReference type="InterPro" id="IPR021856">
    <property type="entry name" value="DUF3465"/>
</dbReference>
<protein>
    <submittedName>
        <fullName evidence="2">Protein of uncharacterized function (DUF3465)</fullName>
    </submittedName>
</protein>
<evidence type="ECO:0000313" key="2">
    <source>
        <dbReference type="EMBL" id="STZ03231.1"/>
    </source>
</evidence>
<accession>A0A378QRB6</accession>
<feature type="region of interest" description="Disordered" evidence="1">
    <location>
        <begin position="49"/>
        <end position="80"/>
    </location>
</feature>